<dbReference type="InterPro" id="IPR000524">
    <property type="entry name" value="Tscrpt_reg_HTH_GntR"/>
</dbReference>
<dbReference type="InterPro" id="IPR036390">
    <property type="entry name" value="WH_DNA-bd_sf"/>
</dbReference>
<organism evidence="5 6">
    <name type="scientific">Ornithinibacillus caprae</name>
    <dbReference type="NCBI Taxonomy" id="2678566"/>
    <lineage>
        <taxon>Bacteria</taxon>
        <taxon>Bacillati</taxon>
        <taxon>Bacillota</taxon>
        <taxon>Bacilli</taxon>
        <taxon>Bacillales</taxon>
        <taxon>Bacillaceae</taxon>
        <taxon>Ornithinibacillus</taxon>
    </lineage>
</organism>
<dbReference type="PANTHER" id="PTHR44846:SF17">
    <property type="entry name" value="GNTR-FAMILY TRANSCRIPTIONAL REGULATOR"/>
    <property type="match status" value="1"/>
</dbReference>
<dbReference type="Gene3D" id="3.40.1410.10">
    <property type="entry name" value="Chorismate lyase-like"/>
    <property type="match status" value="1"/>
</dbReference>
<dbReference type="SMART" id="SM00866">
    <property type="entry name" value="UTRA"/>
    <property type="match status" value="1"/>
</dbReference>
<dbReference type="Pfam" id="PF00392">
    <property type="entry name" value="GntR"/>
    <property type="match status" value="1"/>
</dbReference>
<dbReference type="Pfam" id="PF07702">
    <property type="entry name" value="UTRA"/>
    <property type="match status" value="1"/>
</dbReference>
<keyword evidence="3" id="KW-0804">Transcription</keyword>
<dbReference type="SUPFAM" id="SSF46785">
    <property type="entry name" value="Winged helix' DNA-binding domain"/>
    <property type="match status" value="1"/>
</dbReference>
<dbReference type="InterPro" id="IPR050679">
    <property type="entry name" value="Bact_HTH_transcr_reg"/>
</dbReference>
<dbReference type="Proteomes" id="UP000469125">
    <property type="component" value="Unassembled WGS sequence"/>
</dbReference>
<evidence type="ECO:0000313" key="5">
    <source>
        <dbReference type="EMBL" id="MUK90329.1"/>
    </source>
</evidence>
<dbReference type="GO" id="GO:0003700">
    <property type="term" value="F:DNA-binding transcription factor activity"/>
    <property type="evidence" value="ECO:0007669"/>
    <property type="project" value="InterPro"/>
</dbReference>
<dbReference type="InterPro" id="IPR036388">
    <property type="entry name" value="WH-like_DNA-bd_sf"/>
</dbReference>
<dbReference type="InterPro" id="IPR011663">
    <property type="entry name" value="UTRA"/>
</dbReference>
<gene>
    <name evidence="5" type="ORF">GMD78_18305</name>
</gene>
<dbReference type="GO" id="GO:0045892">
    <property type="term" value="P:negative regulation of DNA-templated transcription"/>
    <property type="evidence" value="ECO:0007669"/>
    <property type="project" value="TreeGrafter"/>
</dbReference>
<evidence type="ECO:0000256" key="1">
    <source>
        <dbReference type="ARBA" id="ARBA00023015"/>
    </source>
</evidence>
<evidence type="ECO:0000259" key="4">
    <source>
        <dbReference type="PROSITE" id="PS50949"/>
    </source>
</evidence>
<evidence type="ECO:0000313" key="6">
    <source>
        <dbReference type="Proteomes" id="UP000469125"/>
    </source>
</evidence>
<dbReference type="PRINTS" id="PR00035">
    <property type="entry name" value="HTHGNTR"/>
</dbReference>
<name>A0A6N8FQJ3_9BACI</name>
<dbReference type="InterPro" id="IPR028978">
    <property type="entry name" value="Chorismate_lyase_/UTRA_dom_sf"/>
</dbReference>
<sequence>MLIVMHKESVIIDDLIKQIIEKKLLPGAKLPSENELADIYDVPRITVRNALTKLEERSYIYSVQGKGRYLKEKSIPIQLPLTGKTSFTEKMEKLGYDLNTINISCEKINFDPKIYEVLKASEMDTVYQVGRLRLINDEPIAIHYSYVSEANFPKIGDDGSSILSMFAYYREQGIQQFSSRKTFLSVTFPTSKEQQLLACKSMVPLIVVESDCIDADSQSVLEHTKILYRSDKFKYDITIDDL</sequence>
<keyword evidence="2" id="KW-0238">DNA-binding</keyword>
<proteinExistence type="predicted"/>
<comment type="caution">
    <text evidence="5">The sequence shown here is derived from an EMBL/GenBank/DDBJ whole genome shotgun (WGS) entry which is preliminary data.</text>
</comment>
<dbReference type="SMART" id="SM00345">
    <property type="entry name" value="HTH_GNTR"/>
    <property type="match status" value="1"/>
</dbReference>
<dbReference type="PANTHER" id="PTHR44846">
    <property type="entry name" value="MANNOSYL-D-GLYCERATE TRANSPORT/METABOLISM SYSTEM REPRESSOR MNGR-RELATED"/>
    <property type="match status" value="1"/>
</dbReference>
<dbReference type="Gene3D" id="1.10.10.10">
    <property type="entry name" value="Winged helix-like DNA-binding domain superfamily/Winged helix DNA-binding domain"/>
    <property type="match status" value="1"/>
</dbReference>
<dbReference type="AlphaFoldDB" id="A0A6N8FQJ3"/>
<dbReference type="GO" id="GO:0003677">
    <property type="term" value="F:DNA binding"/>
    <property type="evidence" value="ECO:0007669"/>
    <property type="project" value="UniProtKB-KW"/>
</dbReference>
<keyword evidence="6" id="KW-1185">Reference proteome</keyword>
<protein>
    <submittedName>
        <fullName evidence="5">UTRA domain-containing protein</fullName>
    </submittedName>
</protein>
<feature type="domain" description="HTH gntR-type" evidence="4">
    <location>
        <begin position="5"/>
        <end position="73"/>
    </location>
</feature>
<evidence type="ECO:0000256" key="3">
    <source>
        <dbReference type="ARBA" id="ARBA00023163"/>
    </source>
</evidence>
<keyword evidence="1" id="KW-0805">Transcription regulation</keyword>
<accession>A0A6N8FQJ3</accession>
<evidence type="ECO:0000256" key="2">
    <source>
        <dbReference type="ARBA" id="ARBA00023125"/>
    </source>
</evidence>
<dbReference type="SUPFAM" id="SSF64288">
    <property type="entry name" value="Chorismate lyase-like"/>
    <property type="match status" value="1"/>
</dbReference>
<dbReference type="PROSITE" id="PS50949">
    <property type="entry name" value="HTH_GNTR"/>
    <property type="match status" value="1"/>
</dbReference>
<reference evidence="5 6" key="1">
    <citation type="submission" date="2019-11" db="EMBL/GenBank/DDBJ databases">
        <authorList>
            <person name="Li X."/>
        </authorList>
    </citation>
    <scope>NUCLEOTIDE SEQUENCE [LARGE SCALE GENOMIC DNA]</scope>
    <source>
        <strain evidence="5 6">L9</strain>
    </source>
</reference>
<dbReference type="EMBL" id="WOCA01000020">
    <property type="protein sequence ID" value="MUK90329.1"/>
    <property type="molecule type" value="Genomic_DNA"/>
</dbReference>
<dbReference type="CDD" id="cd07377">
    <property type="entry name" value="WHTH_GntR"/>
    <property type="match status" value="1"/>
</dbReference>